<proteinExistence type="predicted"/>
<reference evidence="3" key="1">
    <citation type="journal article" date="2012" name="Proc. Natl. Acad. Sci. U.S.A.">
        <title>Genome sequence of the button mushroom Agaricus bisporus reveals mechanisms governing adaptation to a humic-rich ecological niche.</title>
        <authorList>
            <person name="Morin E."/>
            <person name="Kohler A."/>
            <person name="Baker A.R."/>
            <person name="Foulongne-Oriol M."/>
            <person name="Lombard V."/>
            <person name="Nagy L.G."/>
            <person name="Ohm R.A."/>
            <person name="Patyshakuliyeva A."/>
            <person name="Brun A."/>
            <person name="Aerts A.L."/>
            <person name="Bailey A.M."/>
            <person name="Billette C."/>
            <person name="Coutinho P.M."/>
            <person name="Deakin G."/>
            <person name="Doddapaneni H."/>
            <person name="Floudas D."/>
            <person name="Grimwood J."/>
            <person name="Hilden K."/>
            <person name="Kuees U."/>
            <person name="LaButti K.M."/>
            <person name="Lapidus A."/>
            <person name="Lindquist E.A."/>
            <person name="Lucas S.M."/>
            <person name="Murat C."/>
            <person name="Riley R.W."/>
            <person name="Salamov A.A."/>
            <person name="Schmutz J."/>
            <person name="Subramanian V."/>
            <person name="Woesten H.A.B."/>
            <person name="Xu J."/>
            <person name="Eastwood D.C."/>
            <person name="Foster G.D."/>
            <person name="Sonnenberg A.S."/>
            <person name="Cullen D."/>
            <person name="de Vries R.P."/>
            <person name="Lundell T."/>
            <person name="Hibbett D.S."/>
            <person name="Henrissat B."/>
            <person name="Burton K.S."/>
            <person name="Kerrigan R.W."/>
            <person name="Challen M.P."/>
            <person name="Grigoriev I.V."/>
            <person name="Martin F."/>
        </authorList>
    </citation>
    <scope>NUCLEOTIDE SEQUENCE [LARGE SCALE GENOMIC DNA]</scope>
    <source>
        <strain evidence="3">JB137-S8 / ATCC MYA-4627 / FGSC 10392</strain>
    </source>
</reference>
<evidence type="ECO:0008006" key="4">
    <source>
        <dbReference type="Google" id="ProtNLM"/>
    </source>
</evidence>
<gene>
    <name evidence="2" type="ORF">AGABI1DRAFT_77656</name>
</gene>
<dbReference type="FunCoup" id="K5X265">
    <property type="interactions" value="71"/>
</dbReference>
<dbReference type="Pfam" id="PF12929">
    <property type="entry name" value="Mid1"/>
    <property type="match status" value="1"/>
</dbReference>
<dbReference type="Gene3D" id="1.10.2000.10">
    <property type="entry name" value="Frizzled cysteine-rich domain"/>
    <property type="match status" value="1"/>
</dbReference>
<dbReference type="GO" id="GO:0005262">
    <property type="term" value="F:calcium channel activity"/>
    <property type="evidence" value="ECO:0007669"/>
    <property type="project" value="InterPro"/>
</dbReference>
<organism evidence="2 3">
    <name type="scientific">Agaricus bisporus var. burnettii (strain JB137-S8 / ATCC MYA-4627 / FGSC 10392)</name>
    <name type="common">White button mushroom</name>
    <dbReference type="NCBI Taxonomy" id="597362"/>
    <lineage>
        <taxon>Eukaryota</taxon>
        <taxon>Fungi</taxon>
        <taxon>Dikarya</taxon>
        <taxon>Basidiomycota</taxon>
        <taxon>Agaricomycotina</taxon>
        <taxon>Agaricomycetes</taxon>
        <taxon>Agaricomycetidae</taxon>
        <taxon>Agaricales</taxon>
        <taxon>Agaricineae</taxon>
        <taxon>Agaricaceae</taxon>
        <taxon>Agaricus</taxon>
    </lineage>
</organism>
<evidence type="ECO:0000313" key="3">
    <source>
        <dbReference type="Proteomes" id="UP000008493"/>
    </source>
</evidence>
<feature type="chain" id="PRO_5012768222" description="FZ domain-containing protein" evidence="1">
    <location>
        <begin position="16"/>
        <end position="465"/>
    </location>
</feature>
<dbReference type="eggNOG" id="ENOG502QTEW">
    <property type="taxonomic scope" value="Eukaryota"/>
</dbReference>
<dbReference type="HOGENOM" id="CLU_045143_0_0_1"/>
<evidence type="ECO:0000256" key="1">
    <source>
        <dbReference type="SAM" id="SignalP"/>
    </source>
</evidence>
<dbReference type="RefSeq" id="XP_007332216.1">
    <property type="nucleotide sequence ID" value="XM_007332154.1"/>
</dbReference>
<protein>
    <recommendedName>
        <fullName evidence="4">FZ domain-containing protein</fullName>
    </recommendedName>
</protein>
<sequence>MLLLCLLSLLLATHAQQLRLSLNTVTRFDSSSSSFEVPPQDQLSISIALCSPSTPPRVIISTDDLDVHEVILKDGFGLFTGSFENGGVIALDGLSPGASFELGLSTNGPLHEIVSRDPLFGDSTNNQAILFSHPFAFPPPTPPPQFPNYTLPAANATLPDPPSSLPNLTLIVSQTSNSPLLRTSCFLNSSAVKAEGKIINSSSWLRSPEDGWRTEYLLAGLEPQTNYTAFIIQDDYKVSGPIYFFTKSTSFQCTLVHSLPYCPATSYSIPLSPPSTSIGQFPIYDTTSLPRQLQDTFIRTLQNFTVALSTFACGRDFYSPVVGCEECQKEYRKWLCTVVFPRCTEPSPGNPDFVVWDSSLNGVVNAQLPGSQTVVSALLPMPSSSTQTPFMNQAYMKLLPCIETCTSVDRACPPFLQFRCPNSMFNGAASYGFGYMDGGGLDGRWGGGVVDSAQDGWGNVWCNAG</sequence>
<evidence type="ECO:0000313" key="2">
    <source>
        <dbReference type="EMBL" id="EKM77233.1"/>
    </source>
</evidence>
<dbReference type="OMA" id="WGNVWCN"/>
<feature type="non-terminal residue" evidence="2">
    <location>
        <position position="465"/>
    </location>
</feature>
<name>K5X265_AGABU</name>
<dbReference type="InterPro" id="IPR024338">
    <property type="entry name" value="MID1/Yam8"/>
</dbReference>
<dbReference type="STRING" id="597362.K5X265"/>
<dbReference type="InParanoid" id="K5X265"/>
<dbReference type="Proteomes" id="UP000008493">
    <property type="component" value="Unassembled WGS sequence"/>
</dbReference>
<dbReference type="PANTHER" id="PTHR39142:SF1">
    <property type="entry name" value="AEL197CP"/>
    <property type="match status" value="1"/>
</dbReference>
<feature type="signal peptide" evidence="1">
    <location>
        <begin position="1"/>
        <end position="15"/>
    </location>
</feature>
<dbReference type="GeneID" id="18831439"/>
<keyword evidence="1" id="KW-0732">Signal</keyword>
<dbReference type="KEGG" id="abp:AGABI1DRAFT77656"/>
<keyword evidence="3" id="KW-1185">Reference proteome</keyword>
<dbReference type="EMBL" id="JH971397">
    <property type="protein sequence ID" value="EKM77233.1"/>
    <property type="molecule type" value="Genomic_DNA"/>
</dbReference>
<dbReference type="InterPro" id="IPR036790">
    <property type="entry name" value="Frizzled_dom_sf"/>
</dbReference>
<dbReference type="AlphaFoldDB" id="K5X265"/>
<dbReference type="PANTHER" id="PTHR39142">
    <property type="entry name" value="MID1P"/>
    <property type="match status" value="1"/>
</dbReference>
<dbReference type="OrthoDB" id="5405745at2759"/>
<dbReference type="GO" id="GO:0098703">
    <property type="term" value="P:calcium ion import across plasma membrane"/>
    <property type="evidence" value="ECO:0007669"/>
    <property type="project" value="InterPro"/>
</dbReference>
<accession>K5X265</accession>